<proteinExistence type="predicted"/>
<accession>A0A147KE35</accession>
<dbReference type="PROSITE" id="PS50943">
    <property type="entry name" value="HTH_CROC1"/>
    <property type="match status" value="1"/>
</dbReference>
<dbReference type="Pfam" id="PF19054">
    <property type="entry name" value="DUF5753"/>
    <property type="match status" value="1"/>
</dbReference>
<dbReference type="Gene3D" id="1.10.260.40">
    <property type="entry name" value="lambda repressor-like DNA-binding domains"/>
    <property type="match status" value="1"/>
</dbReference>
<protein>
    <recommendedName>
        <fullName evidence="1">HTH cro/C1-type domain-containing protein</fullName>
    </recommendedName>
</protein>
<dbReference type="CDD" id="cd00093">
    <property type="entry name" value="HTH_XRE"/>
    <property type="match status" value="1"/>
</dbReference>
<dbReference type="InterPro" id="IPR043917">
    <property type="entry name" value="DUF5753"/>
</dbReference>
<name>A0A147KE35_THECS</name>
<dbReference type="AlphaFoldDB" id="A0A147KE35"/>
<dbReference type="SUPFAM" id="SSF47413">
    <property type="entry name" value="lambda repressor-like DNA-binding domains"/>
    <property type="match status" value="1"/>
</dbReference>
<dbReference type="STRING" id="665004.AC529_16870"/>
<evidence type="ECO:0000313" key="2">
    <source>
        <dbReference type="EMBL" id="KUP95554.1"/>
    </source>
</evidence>
<dbReference type="Pfam" id="PF13560">
    <property type="entry name" value="HTH_31"/>
    <property type="match status" value="1"/>
</dbReference>
<dbReference type="OrthoDB" id="4966777at2"/>
<keyword evidence="3" id="KW-1185">Reference proteome</keyword>
<evidence type="ECO:0000259" key="1">
    <source>
        <dbReference type="PROSITE" id="PS50943"/>
    </source>
</evidence>
<gene>
    <name evidence="2" type="ORF">AC529_16870</name>
</gene>
<evidence type="ECO:0000313" key="3">
    <source>
        <dbReference type="Proteomes" id="UP000074382"/>
    </source>
</evidence>
<dbReference type="Proteomes" id="UP000074382">
    <property type="component" value="Unassembled WGS sequence"/>
</dbReference>
<dbReference type="PATRIC" id="fig|665004.4.peg.1969"/>
<dbReference type="SMART" id="SM00530">
    <property type="entry name" value="HTH_XRE"/>
    <property type="match status" value="1"/>
</dbReference>
<feature type="domain" description="HTH cro/C1-type" evidence="1">
    <location>
        <begin position="19"/>
        <end position="73"/>
    </location>
</feature>
<dbReference type="EMBL" id="LGEM01000120">
    <property type="protein sequence ID" value="KUP95554.1"/>
    <property type="molecule type" value="Genomic_DNA"/>
</dbReference>
<dbReference type="InterPro" id="IPR001387">
    <property type="entry name" value="Cro/C1-type_HTH"/>
</dbReference>
<dbReference type="InterPro" id="IPR010982">
    <property type="entry name" value="Lambda_DNA-bd_dom_sf"/>
</dbReference>
<reference evidence="3" key="1">
    <citation type="journal article" date="2017" name="Acta Aliment.">
        <title>Plant polysaccharide degrading enzyme system of Thermpbifida cellulosilytica TB100 revealed by de novo genome project data.</title>
        <authorList>
            <person name="Toth A."/>
            <person name="Baka E."/>
            <person name="Luzics S."/>
            <person name="Bata-Vidacs I."/>
            <person name="Nagy I."/>
            <person name="Balint B."/>
            <person name="Herceg R."/>
            <person name="Olasz F."/>
            <person name="Wilk T."/>
            <person name="Nagy T."/>
            <person name="Kriszt B."/>
            <person name="Nagy I."/>
            <person name="Kukolya J."/>
        </authorList>
    </citation>
    <scope>NUCLEOTIDE SEQUENCE [LARGE SCALE GENOMIC DNA]</scope>
    <source>
        <strain evidence="3">TB100</strain>
    </source>
</reference>
<comment type="caution">
    <text evidence="2">The sequence shown here is derived from an EMBL/GenBank/DDBJ whole genome shotgun (WGS) entry which is preliminary data.</text>
</comment>
<sequence>MVLEPEDLGKRKSDLAQELRRLRRQAGLTGDRLAARAGMSQSKISKIETGKILPSLLDVERLLRALGAEPRVVEELSALARRANTDYQDWKASLRRGLHHKQQELATLEATSSRFRYFLPAMITGLLHTPEYARASLATTRGDHSKAIARRLDRQAVLYEEDKHFTFILTEQALRWPLCRGKAMSVQMGRLSSLSELPNVRIGVIPLRSSPIPEGPLTTFTIYDDALATVEMFTGALLLRDPRDVHYYLELFASFERAALFDGAARGFIANIAEDFRNQS</sequence>
<organism evidence="2 3">
    <name type="scientific">Thermobifida cellulosilytica TB100</name>
    <dbReference type="NCBI Taxonomy" id="665004"/>
    <lineage>
        <taxon>Bacteria</taxon>
        <taxon>Bacillati</taxon>
        <taxon>Actinomycetota</taxon>
        <taxon>Actinomycetes</taxon>
        <taxon>Streptosporangiales</taxon>
        <taxon>Nocardiopsidaceae</taxon>
        <taxon>Thermobifida</taxon>
    </lineage>
</organism>
<dbReference type="GO" id="GO:0003677">
    <property type="term" value="F:DNA binding"/>
    <property type="evidence" value="ECO:0007669"/>
    <property type="project" value="InterPro"/>
</dbReference>